<comment type="caution">
    <text evidence="1">The sequence shown here is derived from an EMBL/GenBank/DDBJ whole genome shotgun (WGS) entry which is preliminary data.</text>
</comment>
<dbReference type="Proteomes" id="UP000499080">
    <property type="component" value="Unassembled WGS sequence"/>
</dbReference>
<proteinExistence type="predicted"/>
<feature type="non-terminal residue" evidence="1">
    <location>
        <position position="53"/>
    </location>
</feature>
<protein>
    <recommendedName>
        <fullName evidence="3">DUF4817 domain-containing protein</fullName>
    </recommendedName>
</protein>
<keyword evidence="2" id="KW-1185">Reference proteome</keyword>
<name>A0A4Y2KCG2_ARAVE</name>
<evidence type="ECO:0000313" key="1">
    <source>
        <dbReference type="EMBL" id="GBM99934.1"/>
    </source>
</evidence>
<dbReference type="EMBL" id="BGPR01004465">
    <property type="protein sequence ID" value="GBM99934.1"/>
    <property type="molecule type" value="Genomic_DNA"/>
</dbReference>
<organism evidence="1 2">
    <name type="scientific">Araneus ventricosus</name>
    <name type="common">Orbweaver spider</name>
    <name type="synonym">Epeira ventricosa</name>
    <dbReference type="NCBI Taxonomy" id="182803"/>
    <lineage>
        <taxon>Eukaryota</taxon>
        <taxon>Metazoa</taxon>
        <taxon>Ecdysozoa</taxon>
        <taxon>Arthropoda</taxon>
        <taxon>Chelicerata</taxon>
        <taxon>Arachnida</taxon>
        <taxon>Araneae</taxon>
        <taxon>Araneomorphae</taxon>
        <taxon>Entelegynae</taxon>
        <taxon>Araneoidea</taxon>
        <taxon>Araneidae</taxon>
        <taxon>Araneus</taxon>
    </lineage>
</organism>
<reference evidence="1 2" key="1">
    <citation type="journal article" date="2019" name="Sci. Rep.">
        <title>Orb-weaving spider Araneus ventricosus genome elucidates the spidroin gene catalogue.</title>
        <authorList>
            <person name="Kono N."/>
            <person name="Nakamura H."/>
            <person name="Ohtoshi R."/>
            <person name="Moran D.A.P."/>
            <person name="Shinohara A."/>
            <person name="Yoshida Y."/>
            <person name="Fujiwara M."/>
            <person name="Mori M."/>
            <person name="Tomita M."/>
            <person name="Arakawa K."/>
        </authorList>
    </citation>
    <scope>NUCLEOTIDE SEQUENCE [LARGE SCALE GENOMIC DNA]</scope>
</reference>
<evidence type="ECO:0008006" key="3">
    <source>
        <dbReference type="Google" id="ProtNLM"/>
    </source>
</evidence>
<evidence type="ECO:0000313" key="2">
    <source>
        <dbReference type="Proteomes" id="UP000499080"/>
    </source>
</evidence>
<gene>
    <name evidence="1" type="ORF">AVEN_258156_1</name>
</gene>
<sequence>MATAQQKARLVRLWIHESKPIITVQISFGVESWYEQFRKGAGRPLVSNEAVEQ</sequence>
<dbReference type="AlphaFoldDB" id="A0A4Y2KCG2"/>
<accession>A0A4Y2KCG2</accession>